<dbReference type="SUPFAM" id="SSF48334">
    <property type="entry name" value="DNA repair protein MutS, domain III"/>
    <property type="match status" value="1"/>
</dbReference>
<dbReference type="Gene3D" id="3.30.420.110">
    <property type="entry name" value="MutS, connector domain"/>
    <property type="match status" value="1"/>
</dbReference>
<dbReference type="FunFam" id="1.10.1420.10:FF:000003">
    <property type="entry name" value="DNA mismatch repair protein"/>
    <property type="match status" value="1"/>
</dbReference>
<keyword evidence="6" id="KW-0067">ATP-binding</keyword>
<reference evidence="14 15" key="1">
    <citation type="journal article" date="2018" name="New Phytol.">
        <title>Phylogenomics of Endogonaceae and evolution of mycorrhizas within Mucoromycota.</title>
        <authorList>
            <person name="Chang Y."/>
            <person name="Desiro A."/>
            <person name="Na H."/>
            <person name="Sandor L."/>
            <person name="Lipzen A."/>
            <person name="Clum A."/>
            <person name="Barry K."/>
            <person name="Grigoriev I.V."/>
            <person name="Martin F.M."/>
            <person name="Stajich J.E."/>
            <person name="Smith M.E."/>
            <person name="Bonito G."/>
            <person name="Spatafora J.W."/>
        </authorList>
    </citation>
    <scope>NUCLEOTIDE SEQUENCE [LARGE SCALE GENOMIC DNA]</scope>
    <source>
        <strain evidence="14 15">AD002</strain>
    </source>
</reference>
<comment type="caution">
    <text evidence="14">The sequence shown here is derived from an EMBL/GenBank/DDBJ whole genome shotgun (WGS) entry which is preliminary data.</text>
</comment>
<dbReference type="FunFam" id="3.30.420.110:FF:000002">
    <property type="entry name" value="DNA mismatch repair protein"/>
    <property type="match status" value="1"/>
</dbReference>
<protein>
    <recommendedName>
        <fullName evidence="10">DNA mismatch repair protein MSH2</fullName>
    </recommendedName>
    <alternativeName>
        <fullName evidence="3">DNA mismatch repair protein Msh2</fullName>
    </alternativeName>
</protein>
<dbReference type="InterPro" id="IPR036187">
    <property type="entry name" value="DNA_mismatch_repair_MutS_sf"/>
</dbReference>
<dbReference type="Gene3D" id="3.40.1170.10">
    <property type="entry name" value="DNA repair protein MutS, domain I"/>
    <property type="match status" value="1"/>
</dbReference>
<keyword evidence="7 11" id="KW-0238">DNA-binding</keyword>
<evidence type="ECO:0000256" key="9">
    <source>
        <dbReference type="ARBA" id="ARBA00023242"/>
    </source>
</evidence>
<gene>
    <name evidence="14" type="ORF">BC938DRAFT_481050</name>
</gene>
<dbReference type="GO" id="GO:0005524">
    <property type="term" value="F:ATP binding"/>
    <property type="evidence" value="ECO:0007669"/>
    <property type="project" value="UniProtKB-KW"/>
</dbReference>
<evidence type="ECO:0000313" key="15">
    <source>
        <dbReference type="Proteomes" id="UP000274822"/>
    </source>
</evidence>
<evidence type="ECO:0000259" key="13">
    <source>
        <dbReference type="PROSITE" id="PS00486"/>
    </source>
</evidence>
<dbReference type="EMBL" id="RBNJ01005619">
    <property type="protein sequence ID" value="RUS29104.1"/>
    <property type="molecule type" value="Genomic_DNA"/>
</dbReference>
<dbReference type="PANTHER" id="PTHR11361:SF35">
    <property type="entry name" value="DNA MISMATCH REPAIR PROTEIN MSH2"/>
    <property type="match status" value="1"/>
</dbReference>
<evidence type="ECO:0000313" key="14">
    <source>
        <dbReference type="EMBL" id="RUS29104.1"/>
    </source>
</evidence>
<dbReference type="SUPFAM" id="SSF52540">
    <property type="entry name" value="P-loop containing nucleoside triphosphate hydrolases"/>
    <property type="match status" value="1"/>
</dbReference>
<evidence type="ECO:0000256" key="2">
    <source>
        <dbReference type="ARBA" id="ARBA00006271"/>
    </source>
</evidence>
<keyword evidence="15" id="KW-1185">Reference proteome</keyword>
<dbReference type="InterPro" id="IPR011184">
    <property type="entry name" value="DNA_mismatch_repair_Msh2"/>
</dbReference>
<keyword evidence="4 11" id="KW-0547">Nucleotide-binding</keyword>
<dbReference type="Pfam" id="PF05192">
    <property type="entry name" value="MutS_III"/>
    <property type="match status" value="1"/>
</dbReference>
<evidence type="ECO:0000256" key="7">
    <source>
        <dbReference type="ARBA" id="ARBA00023125"/>
    </source>
</evidence>
<comment type="similarity">
    <text evidence="2 11">Belongs to the DNA mismatch repair MutS family.</text>
</comment>
<dbReference type="InterPro" id="IPR007695">
    <property type="entry name" value="DNA_mismatch_repair_MutS-lik_N"/>
</dbReference>
<dbReference type="Gene3D" id="3.40.50.300">
    <property type="entry name" value="P-loop containing nucleotide triphosphate hydrolases"/>
    <property type="match status" value="1"/>
</dbReference>
<proteinExistence type="inferred from homology"/>
<dbReference type="InterPro" id="IPR007860">
    <property type="entry name" value="DNA_mmatch_repair_MutS_con_dom"/>
</dbReference>
<dbReference type="Pfam" id="PF01624">
    <property type="entry name" value="MutS_I"/>
    <property type="match status" value="1"/>
</dbReference>
<dbReference type="Pfam" id="PF05190">
    <property type="entry name" value="MutS_IV"/>
    <property type="match status" value="1"/>
</dbReference>
<dbReference type="GO" id="GO:0032301">
    <property type="term" value="C:MutSalpha complex"/>
    <property type="evidence" value="ECO:0007669"/>
    <property type="project" value="TreeGrafter"/>
</dbReference>
<evidence type="ECO:0000256" key="6">
    <source>
        <dbReference type="ARBA" id="ARBA00022840"/>
    </source>
</evidence>
<dbReference type="GO" id="GO:0030983">
    <property type="term" value="F:mismatched DNA binding"/>
    <property type="evidence" value="ECO:0007669"/>
    <property type="project" value="InterPro"/>
</dbReference>
<evidence type="ECO:0000256" key="3">
    <source>
        <dbReference type="ARBA" id="ARBA00019549"/>
    </source>
</evidence>
<accession>A0A433QH79</accession>
<comment type="function">
    <text evidence="11">Component of the post-replicative DNA mismatch repair system (MMR).</text>
</comment>
<evidence type="ECO:0000256" key="1">
    <source>
        <dbReference type="ARBA" id="ARBA00004123"/>
    </source>
</evidence>
<dbReference type="Pfam" id="PF05188">
    <property type="entry name" value="MutS_II"/>
    <property type="match status" value="1"/>
</dbReference>
<dbReference type="InterPro" id="IPR016151">
    <property type="entry name" value="DNA_mismatch_repair_MutS_N"/>
</dbReference>
<dbReference type="Proteomes" id="UP000274822">
    <property type="component" value="Unassembled WGS sequence"/>
</dbReference>
<dbReference type="Pfam" id="PF00488">
    <property type="entry name" value="MutS_V"/>
    <property type="match status" value="1"/>
</dbReference>
<dbReference type="SMART" id="SM00533">
    <property type="entry name" value="MUTSd"/>
    <property type="match status" value="1"/>
</dbReference>
<evidence type="ECO:0000256" key="8">
    <source>
        <dbReference type="ARBA" id="ARBA00023204"/>
    </source>
</evidence>
<keyword evidence="8 11" id="KW-0234">DNA repair</keyword>
<feature type="coiled-coil region" evidence="12">
    <location>
        <begin position="475"/>
        <end position="533"/>
    </location>
</feature>
<organism evidence="14 15">
    <name type="scientific">Jimgerdemannia flammicorona</name>
    <dbReference type="NCBI Taxonomy" id="994334"/>
    <lineage>
        <taxon>Eukaryota</taxon>
        <taxon>Fungi</taxon>
        <taxon>Fungi incertae sedis</taxon>
        <taxon>Mucoromycota</taxon>
        <taxon>Mucoromycotina</taxon>
        <taxon>Endogonomycetes</taxon>
        <taxon>Endogonales</taxon>
        <taxon>Endogonaceae</taxon>
        <taxon>Jimgerdemannia</taxon>
    </lineage>
</organism>
<feature type="domain" description="DNA mismatch repair proteins mutS family" evidence="13">
    <location>
        <begin position="792"/>
        <end position="808"/>
    </location>
</feature>
<evidence type="ECO:0000256" key="5">
    <source>
        <dbReference type="ARBA" id="ARBA00022763"/>
    </source>
</evidence>
<dbReference type="PROSITE" id="PS00486">
    <property type="entry name" value="DNA_MISMATCH_REPAIR_2"/>
    <property type="match status" value="1"/>
</dbReference>
<dbReference type="AlphaFoldDB" id="A0A433QH79"/>
<dbReference type="InterPro" id="IPR032642">
    <property type="entry name" value="Msh2_ATP-bd"/>
</dbReference>
<evidence type="ECO:0000256" key="10">
    <source>
        <dbReference type="ARBA" id="ARBA00073545"/>
    </source>
</evidence>
<dbReference type="InterPro" id="IPR007861">
    <property type="entry name" value="DNA_mismatch_repair_MutS_clamp"/>
</dbReference>
<dbReference type="InterPro" id="IPR007696">
    <property type="entry name" value="DNA_mismatch_repair_MutS_core"/>
</dbReference>
<dbReference type="InterPro" id="IPR000432">
    <property type="entry name" value="DNA_mismatch_repair_MutS_C"/>
</dbReference>
<dbReference type="PIRSF" id="PIRSF005813">
    <property type="entry name" value="MSH2"/>
    <property type="match status" value="1"/>
</dbReference>
<dbReference type="CDD" id="cd03285">
    <property type="entry name" value="ABC_MSH2_euk"/>
    <property type="match status" value="1"/>
</dbReference>
<keyword evidence="12" id="KW-0175">Coiled coil</keyword>
<dbReference type="InterPro" id="IPR027417">
    <property type="entry name" value="P-loop_NTPase"/>
</dbReference>
<evidence type="ECO:0000256" key="12">
    <source>
        <dbReference type="SAM" id="Coils"/>
    </source>
</evidence>
<comment type="subcellular location">
    <subcellularLocation>
        <location evidence="1">Nucleus</location>
    </subcellularLocation>
</comment>
<dbReference type="GO" id="GO:0006312">
    <property type="term" value="P:mitotic recombination"/>
    <property type="evidence" value="ECO:0007669"/>
    <property type="project" value="TreeGrafter"/>
</dbReference>
<name>A0A433QH79_9FUNG</name>
<sequence length="1012" mass="113402">MDSIDDNKSAVPEIDKPEQLLFVKFFRGLPQKPDGTIRLFERDANQKRYYTFHGDDALYIAQNVYKTTSVVKYWGGDSSKGLATCILSHSAADSFLRDALLTRQLRIEIWGADGTKKGGAAWKLTRRASPGNLQDVEDYLFANTHMSAAPIVMAAKLGAGGENKIVGVSFADASIREIGVAEFVDNELYSNFEVGIHSSGLSPFPLTCILTHVQHVHHCTLQSLIIQLGVKECIIMQDESHKDYELTKLKGVLDRVGVVVTEKKKGDFNARDIEQDLNRLLEGEMSVMSLPEFEMKNAMAASACLIKYLSLLTDESNFGHYMLRTHDLSQYMRLDASALRALNLMPGPQDGSNKTMSLFGLLNKCKTAQGIRLLGQWLKQPLMNVEEIEKRQDLVEIFAEDTELRQSLQEDHLKSVPDLHRLAKRFQRGVATLQDVVRMYQVVIRLPGLLACLESYSGMDERLKDLLETTYITKLKEYSGNLENLQELVETTIDLAAVEDHEFLIKAEFDETLQELRARIKDVRNQMDREHARVGDKLNLETEKKLKMEKHTVYGYCFRVMRQVLTRARRRMQDAAAIRNKSEYHEYTTQKAGTYFATSKMRDLNQTWNELSAQYDRKQNDLVKEVITIVATYCPVVETLGGLIAHLDVLISFAHVSVHAPIPYVRPKIIEKGQGDVILAAARHPCLEMQDDVSFIPNDVELIRGKSEFQIITGPNMGGKSTYIRQIGVIALMAQTGCFVPCSEATLCVFDSILARVGAGDSQLKGVSTFMAEMLETATILKVGRRSATANSLIVIDELGRGTSTYDGFGLAWAISEYIASEIQCFCLFATHFHELTALGEKVPHVRNLNVAVHVGECKNGNGGRDITLLYKVNEGMEFLLIVSLRKLPCVMKYMAYSDPGRQDFLSVCDQSFGIHVAELANFPETVVKLAKRKAYELEDTEEVDLRATKCSRADIDEGNAVIERCLAEFAATPDLEALDHAVLLERLRGVKNKYKGELEANPYVKEVLAGL</sequence>
<dbReference type="InterPro" id="IPR045076">
    <property type="entry name" value="MutS"/>
</dbReference>
<dbReference type="Gene3D" id="1.10.1420.10">
    <property type="match status" value="2"/>
</dbReference>
<dbReference type="SMART" id="SM00534">
    <property type="entry name" value="MUTSac"/>
    <property type="match status" value="1"/>
</dbReference>
<dbReference type="GO" id="GO:0140664">
    <property type="term" value="F:ATP-dependent DNA damage sensor activity"/>
    <property type="evidence" value="ECO:0007669"/>
    <property type="project" value="InterPro"/>
</dbReference>
<dbReference type="GO" id="GO:0006298">
    <property type="term" value="P:mismatch repair"/>
    <property type="evidence" value="ECO:0007669"/>
    <property type="project" value="InterPro"/>
</dbReference>
<keyword evidence="5 11" id="KW-0227">DNA damage</keyword>
<dbReference type="InterPro" id="IPR036678">
    <property type="entry name" value="MutS_con_dom_sf"/>
</dbReference>
<dbReference type="PANTHER" id="PTHR11361">
    <property type="entry name" value="DNA MISMATCH REPAIR PROTEIN MUTS FAMILY MEMBER"/>
    <property type="match status" value="1"/>
</dbReference>
<evidence type="ECO:0000256" key="4">
    <source>
        <dbReference type="ARBA" id="ARBA00022741"/>
    </source>
</evidence>
<keyword evidence="9" id="KW-0539">Nucleus</keyword>
<evidence type="ECO:0000256" key="11">
    <source>
        <dbReference type="RuleBase" id="RU003756"/>
    </source>
</evidence>